<dbReference type="KEGG" id="amog:QRX60_06695"/>
<reference evidence="2 3" key="1">
    <citation type="submission" date="2023-06" db="EMBL/GenBank/DDBJ databases">
        <authorList>
            <person name="Oyuntsetseg B."/>
            <person name="Kim S.B."/>
        </authorList>
    </citation>
    <scope>NUCLEOTIDE SEQUENCE [LARGE SCALE GENOMIC DNA]</scope>
    <source>
        <strain evidence="2 3">4-36</strain>
    </source>
</reference>
<organism evidence="2 3">
    <name type="scientific">Amycolatopsis mongoliensis</name>
    <dbReference type="NCBI Taxonomy" id="715475"/>
    <lineage>
        <taxon>Bacteria</taxon>
        <taxon>Bacillati</taxon>
        <taxon>Actinomycetota</taxon>
        <taxon>Actinomycetes</taxon>
        <taxon>Pseudonocardiales</taxon>
        <taxon>Pseudonocardiaceae</taxon>
        <taxon>Amycolatopsis</taxon>
    </lineage>
</organism>
<dbReference type="EMBL" id="CP127295">
    <property type="protein sequence ID" value="WIY03538.1"/>
    <property type="molecule type" value="Genomic_DNA"/>
</dbReference>
<dbReference type="RefSeq" id="WP_285999928.1">
    <property type="nucleotide sequence ID" value="NZ_CP127295.1"/>
</dbReference>
<feature type="domain" description="DUF559" evidence="1">
    <location>
        <begin position="227"/>
        <end position="287"/>
    </location>
</feature>
<dbReference type="AlphaFoldDB" id="A0A9Y2JRV3"/>
<evidence type="ECO:0000313" key="3">
    <source>
        <dbReference type="Proteomes" id="UP001239397"/>
    </source>
</evidence>
<keyword evidence="3" id="KW-1185">Reference proteome</keyword>
<accession>A0A9Y2JRV3</accession>
<dbReference type="Proteomes" id="UP001239397">
    <property type="component" value="Chromosome"/>
</dbReference>
<evidence type="ECO:0000259" key="1">
    <source>
        <dbReference type="Pfam" id="PF04480"/>
    </source>
</evidence>
<dbReference type="Gene3D" id="3.40.960.10">
    <property type="entry name" value="VSR Endonuclease"/>
    <property type="match status" value="1"/>
</dbReference>
<dbReference type="SUPFAM" id="SSF52980">
    <property type="entry name" value="Restriction endonuclease-like"/>
    <property type="match status" value="1"/>
</dbReference>
<gene>
    <name evidence="2" type="ORF">QRX60_06695</name>
</gene>
<proteinExistence type="predicted"/>
<dbReference type="InterPro" id="IPR007569">
    <property type="entry name" value="DUF559"/>
</dbReference>
<evidence type="ECO:0000313" key="2">
    <source>
        <dbReference type="EMBL" id="WIY03538.1"/>
    </source>
</evidence>
<dbReference type="Pfam" id="PF04480">
    <property type="entry name" value="DUF559"/>
    <property type="match status" value="1"/>
</dbReference>
<dbReference type="InterPro" id="IPR011335">
    <property type="entry name" value="Restrct_endonuc-II-like"/>
</dbReference>
<sequence>MIEWARRHGVLSRGEADRILGRRKVIEGLERGLLSQPWRGVVVHATDLLKLPTRAAAALLAVGPPVALAGVTSLALHGISAADDRLIHVMVPYSRRIRSRAGLVVHQGGFRDEDVIEIDGLATFLLDRALADFLCDGDKRAAFTAVDEAMRGLPPDHCAKLRENVRDRLDDRRDRRGIHRALMLLDLATGKAESPPESVLRLVVVEAGFPVPEPQYEIAAIDGRKLYVFDMAWPSRQIALEYDGFAAHEERREYDLERDERMAARGWITIRVVAADLRDPSRLLAELQDAFDRRSGRAA</sequence>
<protein>
    <submittedName>
        <fullName evidence="2">DUF559 domain-containing protein</fullName>
    </submittedName>
</protein>
<name>A0A9Y2JRV3_9PSEU</name>